<dbReference type="EMBL" id="CP036316">
    <property type="protein sequence ID" value="QDT63383.1"/>
    <property type="molecule type" value="Genomic_DNA"/>
</dbReference>
<dbReference type="RefSeq" id="WP_145259669.1">
    <property type="nucleotide sequence ID" value="NZ_CP036316.1"/>
</dbReference>
<organism evidence="2 3">
    <name type="scientific">Calycomorphotria hydatis</name>
    <dbReference type="NCBI Taxonomy" id="2528027"/>
    <lineage>
        <taxon>Bacteria</taxon>
        <taxon>Pseudomonadati</taxon>
        <taxon>Planctomycetota</taxon>
        <taxon>Planctomycetia</taxon>
        <taxon>Planctomycetales</taxon>
        <taxon>Planctomycetaceae</taxon>
        <taxon>Calycomorphotria</taxon>
    </lineage>
</organism>
<evidence type="ECO:0000313" key="3">
    <source>
        <dbReference type="Proteomes" id="UP000319976"/>
    </source>
</evidence>
<proteinExistence type="predicted"/>
<sequence length="378" mass="41939">MLINKPLGLLLLLIPIFLVLGCAKPEESSVVTEESPAEVTKEELTSGSPPEKTKPTRPKTKTEFVKVLTTAVGSDDADRVASLFPPGYRDELSKLLTAAHQLPADYRVSLSKFAQAARALFKDKRTQLLATDRIQLDESQPVTREELLNHLDGIADVLASLSANKPLPVGTVLLRWFRAQWSEPEWFEDQEFTSVDEYLLPQRLVDAWPPLMTSMRETITAIQTANDAQREEWKQSLDQMTAEMKRLNNIDEQTAFDQELDQVTQRLYAYLGQQDAVTDSSPHIVTNEELVRIEVAGPLTSEQKDELFTALVTAVDEPEIAVADAWDTADGGMTVSIGPIGEPAELPIRLPQLRLEAAGEKEISRTFKATFIAEGAAE</sequence>
<evidence type="ECO:0000313" key="2">
    <source>
        <dbReference type="EMBL" id="QDT63383.1"/>
    </source>
</evidence>
<name>A0A517T4S1_9PLAN</name>
<dbReference type="PROSITE" id="PS51257">
    <property type="entry name" value="PROKAR_LIPOPROTEIN"/>
    <property type="match status" value="1"/>
</dbReference>
<evidence type="ECO:0000256" key="1">
    <source>
        <dbReference type="SAM" id="MobiDB-lite"/>
    </source>
</evidence>
<dbReference type="AlphaFoldDB" id="A0A517T4S1"/>
<accession>A0A517T4S1</accession>
<gene>
    <name evidence="2" type="ORF">V22_06040</name>
</gene>
<dbReference type="KEGG" id="chya:V22_06040"/>
<keyword evidence="3" id="KW-1185">Reference proteome</keyword>
<dbReference type="Proteomes" id="UP000319976">
    <property type="component" value="Chromosome"/>
</dbReference>
<reference evidence="2 3" key="1">
    <citation type="submission" date="2019-02" db="EMBL/GenBank/DDBJ databases">
        <title>Deep-cultivation of Planctomycetes and their phenomic and genomic characterization uncovers novel biology.</title>
        <authorList>
            <person name="Wiegand S."/>
            <person name="Jogler M."/>
            <person name="Boedeker C."/>
            <person name="Pinto D."/>
            <person name="Vollmers J."/>
            <person name="Rivas-Marin E."/>
            <person name="Kohn T."/>
            <person name="Peeters S.H."/>
            <person name="Heuer A."/>
            <person name="Rast P."/>
            <person name="Oberbeckmann S."/>
            <person name="Bunk B."/>
            <person name="Jeske O."/>
            <person name="Meyerdierks A."/>
            <person name="Storesund J.E."/>
            <person name="Kallscheuer N."/>
            <person name="Luecker S."/>
            <person name="Lage O.M."/>
            <person name="Pohl T."/>
            <person name="Merkel B.J."/>
            <person name="Hornburger P."/>
            <person name="Mueller R.-W."/>
            <person name="Bruemmer F."/>
            <person name="Labrenz M."/>
            <person name="Spormann A.M."/>
            <person name="Op den Camp H."/>
            <person name="Overmann J."/>
            <person name="Amann R."/>
            <person name="Jetten M.S.M."/>
            <person name="Mascher T."/>
            <person name="Medema M.H."/>
            <person name="Devos D.P."/>
            <person name="Kaster A.-K."/>
            <person name="Ovreas L."/>
            <person name="Rohde M."/>
            <person name="Galperin M.Y."/>
            <person name="Jogler C."/>
        </authorList>
    </citation>
    <scope>NUCLEOTIDE SEQUENCE [LARGE SCALE GENOMIC DNA]</scope>
    <source>
        <strain evidence="2 3">V22</strain>
    </source>
</reference>
<feature type="region of interest" description="Disordered" evidence="1">
    <location>
        <begin position="30"/>
        <end position="60"/>
    </location>
</feature>
<protein>
    <submittedName>
        <fullName evidence="2">Uncharacterized protein</fullName>
    </submittedName>
</protein>